<evidence type="ECO:0000313" key="3">
    <source>
        <dbReference type="EMBL" id="GFM37323.1"/>
    </source>
</evidence>
<dbReference type="PROSITE" id="PS50005">
    <property type="entry name" value="TPR"/>
    <property type="match status" value="5"/>
</dbReference>
<sequence length="881" mass="95507">MKVLPLVACFIFVVMLSACNGGDLEAMVAEGDRYMAEQNYQGAIVIYKTVLEKDPGRMAARLGLGRAYLMSGKIELAETNLEKYRKQNPYDKSVLIDMARLHASMGRNLSAQESLKEYLEAFPDSAEGHEAKGILDMNDKDPVSAEAELQRALQIEPGRVSASVALAKLYAEQKRFDEATPIVRLVLEKDPVNKGALYLDASIGAATGNEDRMMKAYSTLAENYPNEAVAEYMVAKGMLSRKEYESADTLGQTMIGKYPAEPYGLKIRGLVSFFRGEYASAITYFGSALNKRRDVESFFYLGLSHYGSGNLESALTELRMAADGAPGDTRSLEMISLIYLQQGRIAESIAEAEKVIELNPDNAVARTILSDALIASGNSEKALQELERVTELKPEDYSASIKKGLLHMSMGDMDGTEDALQAALNSAPDNTRPRLVLASFYLRSGNRAKAMQTLEQGLDGSPDDASLYIPMARMLLLENKRQEAVGLLAKAKAADPADPAAYATMATIRLAENDATGAIAEYDTLLANRPEYADALLQKAAILEAMSRQKDADASYAAALPRGGVKAHFGYAASLARRGDAEGALEIVERGLAQVPLESRLVGLKADLLLRLKRFDDVLALCRDMEMRQSGSSVGLEIRTRLMMGDAKGAQRVARQLCEFSPRNPEGYQALANVYLASGQFNDAVAALEEGVDKAGPEPGLFLALGKLHAGKGDMDKSIAYLDAALKRDPKFVVGHTAKGDVLMAQGKRDKAIESYTKALEIADAFVPALNNLAMVYADMPGKAAESLRLAYTAYSRAPWDPSVLDTFGYSFIRNGKHEEAVKVLEKAVELASNNPTVLYHLGLAYSEAGNAGRAREVLQECLKHAGPKEAEAANALLKSL</sequence>
<feature type="repeat" description="TPR" evidence="1">
    <location>
        <begin position="24"/>
        <end position="57"/>
    </location>
</feature>
<feature type="repeat" description="TPR" evidence="1">
    <location>
        <begin position="329"/>
        <end position="362"/>
    </location>
</feature>
<dbReference type="GO" id="GO:0042802">
    <property type="term" value="F:identical protein binding"/>
    <property type="evidence" value="ECO:0007669"/>
    <property type="project" value="InterPro"/>
</dbReference>
<dbReference type="Pfam" id="PF13181">
    <property type="entry name" value="TPR_8"/>
    <property type="match status" value="1"/>
</dbReference>
<dbReference type="Proteomes" id="UP000503820">
    <property type="component" value="Unassembled WGS sequence"/>
</dbReference>
<dbReference type="InterPro" id="IPR011717">
    <property type="entry name" value="TPR-4"/>
</dbReference>
<dbReference type="AlphaFoldDB" id="A0A7J0BUE2"/>
<keyword evidence="3" id="KW-0449">Lipoprotein</keyword>
<proteinExistence type="predicted"/>
<gene>
    <name evidence="3" type="ORF">DSM19430T_20070</name>
</gene>
<comment type="caution">
    <text evidence="3">The sequence shown here is derived from an EMBL/GenBank/DDBJ whole genome shotgun (WGS) entry which is preliminary data.</text>
</comment>
<feature type="chain" id="PRO_5029776342" evidence="2">
    <location>
        <begin position="21"/>
        <end position="881"/>
    </location>
</feature>
<protein>
    <submittedName>
        <fullName evidence="3">Lipoprotein</fullName>
    </submittedName>
</protein>
<dbReference type="InterPro" id="IPR019734">
    <property type="entry name" value="TPR_rpt"/>
</dbReference>
<name>A0A7J0BUE2_9BACT</name>
<keyword evidence="4" id="KW-1185">Reference proteome</keyword>
<organism evidence="3 4">
    <name type="scientific">Desulfovibrio psychrotolerans</name>
    <dbReference type="NCBI Taxonomy" id="415242"/>
    <lineage>
        <taxon>Bacteria</taxon>
        <taxon>Pseudomonadati</taxon>
        <taxon>Thermodesulfobacteriota</taxon>
        <taxon>Desulfovibrionia</taxon>
        <taxon>Desulfovibrionales</taxon>
        <taxon>Desulfovibrionaceae</taxon>
        <taxon>Desulfovibrio</taxon>
    </lineage>
</organism>
<dbReference type="InterPro" id="IPR011990">
    <property type="entry name" value="TPR-like_helical_dom_sf"/>
</dbReference>
<dbReference type="SMART" id="SM00028">
    <property type="entry name" value="TPR"/>
    <property type="match status" value="17"/>
</dbReference>
<dbReference type="Pfam" id="PF07721">
    <property type="entry name" value="TPR_4"/>
    <property type="match status" value="1"/>
</dbReference>
<keyword evidence="1" id="KW-0802">TPR repeat</keyword>
<dbReference type="Pfam" id="PF14559">
    <property type="entry name" value="TPR_19"/>
    <property type="match status" value="4"/>
</dbReference>
<feature type="signal peptide" evidence="2">
    <location>
        <begin position="1"/>
        <end position="20"/>
    </location>
</feature>
<evidence type="ECO:0000256" key="1">
    <source>
        <dbReference type="PROSITE-ProRule" id="PRU00339"/>
    </source>
</evidence>
<dbReference type="Pfam" id="PF13432">
    <property type="entry name" value="TPR_16"/>
    <property type="match status" value="2"/>
</dbReference>
<keyword evidence="2" id="KW-0732">Signal</keyword>
<reference evidence="3 4" key="1">
    <citation type="submission" date="2020-05" db="EMBL/GenBank/DDBJ databases">
        <title>Draft genome sequence of Desulfovibrio psychrotolerans JS1T.</title>
        <authorList>
            <person name="Ueno A."/>
            <person name="Tamazawa S."/>
            <person name="Tamamura S."/>
            <person name="Murakami T."/>
            <person name="Kiyama T."/>
            <person name="Inomata H."/>
            <person name="Amano Y."/>
            <person name="Miyakawa K."/>
            <person name="Tamaki H."/>
            <person name="Naganuma T."/>
            <person name="Kaneko K."/>
        </authorList>
    </citation>
    <scope>NUCLEOTIDE SEQUENCE [LARGE SCALE GENOMIC DNA]</scope>
    <source>
        <strain evidence="3 4">JS1</strain>
    </source>
</reference>
<dbReference type="InterPro" id="IPR014266">
    <property type="entry name" value="PEP-CTERM_TPR_PrsT"/>
</dbReference>
<feature type="repeat" description="TPR" evidence="1">
    <location>
        <begin position="802"/>
        <end position="835"/>
    </location>
</feature>
<evidence type="ECO:0000313" key="4">
    <source>
        <dbReference type="Proteomes" id="UP000503820"/>
    </source>
</evidence>
<evidence type="ECO:0000256" key="2">
    <source>
        <dbReference type="SAM" id="SignalP"/>
    </source>
</evidence>
<dbReference type="Pfam" id="PF13414">
    <property type="entry name" value="TPR_11"/>
    <property type="match status" value="1"/>
</dbReference>
<feature type="repeat" description="TPR" evidence="1">
    <location>
        <begin position="699"/>
        <end position="732"/>
    </location>
</feature>
<dbReference type="PANTHER" id="PTHR12558">
    <property type="entry name" value="CELL DIVISION CYCLE 16,23,27"/>
    <property type="match status" value="1"/>
</dbReference>
<dbReference type="SUPFAM" id="SSF48452">
    <property type="entry name" value="TPR-like"/>
    <property type="match status" value="4"/>
</dbReference>
<accession>A0A7J0BUE2</accession>
<dbReference type="NCBIfam" id="TIGR02917">
    <property type="entry name" value="PEP_TPR_lipo"/>
    <property type="match status" value="1"/>
</dbReference>
<dbReference type="PROSITE" id="PS51257">
    <property type="entry name" value="PROKAR_LIPOPROTEIN"/>
    <property type="match status" value="1"/>
</dbReference>
<dbReference type="PANTHER" id="PTHR12558:SF13">
    <property type="entry name" value="CELL DIVISION CYCLE PROTEIN 27 HOMOLOG"/>
    <property type="match status" value="1"/>
</dbReference>
<feature type="repeat" description="TPR" evidence="1">
    <location>
        <begin position="363"/>
        <end position="396"/>
    </location>
</feature>
<dbReference type="Gene3D" id="1.25.40.10">
    <property type="entry name" value="Tetratricopeptide repeat domain"/>
    <property type="match status" value="3"/>
</dbReference>
<dbReference type="EMBL" id="BLVP01000008">
    <property type="protein sequence ID" value="GFM37323.1"/>
    <property type="molecule type" value="Genomic_DNA"/>
</dbReference>